<keyword evidence="12" id="KW-1185">Reference proteome</keyword>
<dbReference type="PANTHER" id="PTHR43413:SF1">
    <property type="entry name" value="SIROHEME DECARBOXYLASE NIRL SUBUNIT"/>
    <property type="match status" value="1"/>
</dbReference>
<comment type="caution">
    <text evidence="11">The sequence shown here is derived from an EMBL/GenBank/DDBJ whole genome shotgun (WGS) entry which is preliminary data.</text>
</comment>
<evidence type="ECO:0000259" key="10">
    <source>
        <dbReference type="Pfam" id="PF22451"/>
    </source>
</evidence>
<reference evidence="11 12" key="1">
    <citation type="submission" date="2014-11" db="EMBL/GenBank/DDBJ databases">
        <title>Genome sequence of Pseudomonas tuomuerensis JCM 14085.</title>
        <authorList>
            <person name="Shin S.-K."/>
            <person name="Yi H."/>
        </authorList>
    </citation>
    <scope>NUCLEOTIDE SEQUENCE [LARGE SCALE GENOMIC DNA]</scope>
    <source>
        <strain evidence="11 12">JCM 14085</strain>
    </source>
</reference>
<dbReference type="Pfam" id="PF22451">
    <property type="entry name" value="NirdL-like_HTH"/>
    <property type="match status" value="1"/>
</dbReference>
<comment type="similarity">
    <text evidence="3">Belongs to the Ahb/Nir family.</text>
</comment>
<dbReference type="InterPro" id="IPR053953">
    <property type="entry name" value="NirdL-like_HTH"/>
</dbReference>
<dbReference type="InterPro" id="IPR050684">
    <property type="entry name" value="HTH-Siroheme_Decarb"/>
</dbReference>
<evidence type="ECO:0000259" key="9">
    <source>
        <dbReference type="Pfam" id="PF17805"/>
    </source>
</evidence>
<evidence type="ECO:0000256" key="1">
    <source>
        <dbReference type="ARBA" id="ARBA00023239"/>
    </source>
</evidence>
<keyword evidence="1" id="KW-0456">Lyase</keyword>
<gene>
    <name evidence="11" type="ORF">PT85_02320</name>
</gene>
<evidence type="ECO:0000313" key="12">
    <source>
        <dbReference type="Proteomes" id="UP000030980"/>
    </source>
</evidence>
<evidence type="ECO:0000256" key="2">
    <source>
        <dbReference type="ARBA" id="ARBA00023444"/>
    </source>
</evidence>
<evidence type="ECO:0000256" key="3">
    <source>
        <dbReference type="ARBA" id="ARBA00023457"/>
    </source>
</evidence>
<feature type="domain" description="Siroheme decarboxylase AsnC-like ligand binding" evidence="9">
    <location>
        <begin position="66"/>
        <end position="153"/>
    </location>
</feature>
<proteinExistence type="inferred from homology"/>
<dbReference type="FunFam" id="3.30.70.3460:FF:000003">
    <property type="entry name" value="Heme d1 biosynthesis protein NirL"/>
    <property type="match status" value="1"/>
</dbReference>
<evidence type="ECO:0000256" key="5">
    <source>
        <dbReference type="ARBA" id="ARBA00023471"/>
    </source>
</evidence>
<evidence type="ECO:0000256" key="4">
    <source>
        <dbReference type="ARBA" id="ARBA00023465"/>
    </source>
</evidence>
<comment type="pathway">
    <text evidence="2">Porphyrin-containing compound metabolism.</text>
</comment>
<accession>A0A0B3BZB6</accession>
<evidence type="ECO:0000313" key="11">
    <source>
        <dbReference type="EMBL" id="KHO66426.1"/>
    </source>
</evidence>
<evidence type="ECO:0000256" key="6">
    <source>
        <dbReference type="ARBA" id="ARBA00045291"/>
    </source>
</evidence>
<comment type="function">
    <text evidence="6">Involved in heme d1 biosynthesis. Catalyzes the decarboxylation of siroheme into didecarboxysiroheme.</text>
</comment>
<name>A0A0B3BZB6_9PSED</name>
<comment type="subunit">
    <text evidence="4">Probably forms a complex composed of NirD, NirL, NirG and NirH. All proteins are required for the total conversion of siroheme to didecarboxysiroheme.</text>
</comment>
<dbReference type="EMBL" id="JTAK01000001">
    <property type="protein sequence ID" value="KHO66426.1"/>
    <property type="molecule type" value="Genomic_DNA"/>
</dbReference>
<dbReference type="InterPro" id="IPR040523">
    <property type="entry name" value="AsnC_trans_reg2"/>
</dbReference>
<dbReference type="OrthoDB" id="5568033at2"/>
<dbReference type="GO" id="GO:0016829">
    <property type="term" value="F:lyase activity"/>
    <property type="evidence" value="ECO:0007669"/>
    <property type="project" value="UniProtKB-KW"/>
</dbReference>
<dbReference type="STRING" id="706570.PT85_02320"/>
<dbReference type="Gene3D" id="3.30.70.3460">
    <property type="match status" value="1"/>
</dbReference>
<dbReference type="EC" id="4.1.1.111" evidence="5"/>
<comment type="catalytic activity">
    <reaction evidence="7">
        <text>siroheme + 2 H(+) = 12,18-didecarboxysiroheme + 2 CO2</text>
        <dbReference type="Rhea" id="RHEA:19093"/>
        <dbReference type="ChEBI" id="CHEBI:15378"/>
        <dbReference type="ChEBI" id="CHEBI:16526"/>
        <dbReference type="ChEBI" id="CHEBI:60052"/>
        <dbReference type="ChEBI" id="CHEBI:140497"/>
        <dbReference type="EC" id="4.1.1.111"/>
    </reaction>
</comment>
<dbReference type="RefSeq" id="WP_039605822.1">
    <property type="nucleotide sequence ID" value="NZ_FMUP01000005.1"/>
</dbReference>
<evidence type="ECO:0000256" key="7">
    <source>
        <dbReference type="ARBA" id="ARBA00048470"/>
    </source>
</evidence>
<protein>
    <recommendedName>
        <fullName evidence="8">Siroheme decarboxylase NirL subunit</fullName>
        <ecNumber evidence="5">4.1.1.111</ecNumber>
    </recommendedName>
</protein>
<organism evidence="11 12">
    <name type="scientific">Pseudomonas flexibilis</name>
    <dbReference type="NCBI Taxonomy" id="706570"/>
    <lineage>
        <taxon>Bacteria</taxon>
        <taxon>Pseudomonadati</taxon>
        <taxon>Pseudomonadota</taxon>
        <taxon>Gammaproteobacteria</taxon>
        <taxon>Pseudomonadales</taxon>
        <taxon>Pseudomonadaceae</taxon>
        <taxon>Pseudomonas</taxon>
    </lineage>
</organism>
<dbReference type="AlphaFoldDB" id="A0A0B3BZB6"/>
<dbReference type="Proteomes" id="UP000030980">
    <property type="component" value="Unassembled WGS sequence"/>
</dbReference>
<feature type="domain" description="Siroheme decarboxylase NirL-like HTH" evidence="10">
    <location>
        <begin position="14"/>
        <end position="55"/>
    </location>
</feature>
<evidence type="ECO:0000256" key="8">
    <source>
        <dbReference type="ARBA" id="ARBA00074756"/>
    </source>
</evidence>
<dbReference type="Pfam" id="PF17805">
    <property type="entry name" value="AsnC_trans_reg2"/>
    <property type="match status" value="1"/>
</dbReference>
<dbReference type="PANTHER" id="PTHR43413">
    <property type="entry name" value="TRANSCRIPTIONAL REGULATOR, ASNC FAMILY"/>
    <property type="match status" value="1"/>
</dbReference>
<sequence length="168" mass="18811">MTPLDDLQAVRLRRLLEEGLPLEASPYRLLAERIGADEEQVLAQVQQWQRDGLFRRVGLVLKHRALGIHANAMLVLDIPDAEVDAVGARLSAAPGVNLCYRRPRRLPHWPYNLFCMVHGRERASVTAHIAALLAELGLSERPHKLLFSTRAYKQCGGRFAPALDRAHG</sequence>